<evidence type="ECO:0000259" key="10">
    <source>
        <dbReference type="PROSITE" id="PS51864"/>
    </source>
</evidence>
<evidence type="ECO:0000313" key="11">
    <source>
        <dbReference type="Ensembl" id="ENSGMOP00000057897.1"/>
    </source>
</evidence>
<dbReference type="PANTHER" id="PTHR10127">
    <property type="entry name" value="DISCOIDIN, CUB, EGF, LAMININ , AND ZINC METALLOPROTEASE DOMAIN CONTAINING"/>
    <property type="match status" value="1"/>
</dbReference>
<evidence type="ECO:0000256" key="9">
    <source>
        <dbReference type="RuleBase" id="RU361183"/>
    </source>
</evidence>
<dbReference type="SUPFAM" id="SSF55486">
    <property type="entry name" value="Metalloproteases ('zincins'), catalytic domain"/>
    <property type="match status" value="1"/>
</dbReference>
<keyword evidence="2 8" id="KW-0479">Metal-binding</keyword>
<evidence type="ECO:0000256" key="3">
    <source>
        <dbReference type="ARBA" id="ARBA00022729"/>
    </source>
</evidence>
<name>A0A8C5FSC2_GADMO</name>
<dbReference type="CDD" id="cd04283">
    <property type="entry name" value="ZnMc_hatching_enzyme"/>
    <property type="match status" value="1"/>
</dbReference>
<dbReference type="Proteomes" id="UP000694546">
    <property type="component" value="Chromosome 15"/>
</dbReference>
<dbReference type="InterPro" id="IPR034039">
    <property type="entry name" value="ZnMP_hatching_enz"/>
</dbReference>
<keyword evidence="7" id="KW-1015">Disulfide bond</keyword>
<dbReference type="OMA" id="MINWENI"/>
<keyword evidence="5 8" id="KW-0862">Zinc</keyword>
<sequence>MKTCLSLLLLLLGFCQAQPPVGEEKSVADVLEDNEDMDIITDILISNNDSNEILLEGDLSQDQPLVGEESVDDVLEDNEDMDISTRILISNNGSNEILLEGDLLLPTTRNAMKCFRNNCLWKKSSNGLVTIPYTVSRAYTSAERSRIVSAMQSFHRTTCIRFVPRRNQKDHISVQSGGGCYSSLGRTGGRQVLSLRRSGCMNFGIMQHELNHALGFNHEQTRSDRDRYVRINWKNINRRSAYNFNRKNTNNLNTPYDYTSIMHYGRRAFSINGRDSITPIPNSRVRIGQRRGMTRNDILRINRLYRC</sequence>
<dbReference type="InterPro" id="IPR024079">
    <property type="entry name" value="MetalloPept_cat_dom_sf"/>
</dbReference>
<proteinExistence type="predicted"/>
<dbReference type="Ensembl" id="ENSGMOT00000034073.1">
    <property type="protein sequence ID" value="ENSGMOP00000057897.1"/>
    <property type="gene ID" value="ENSGMOG00000023377.1"/>
</dbReference>
<protein>
    <recommendedName>
        <fullName evidence="9">Metalloendopeptidase</fullName>
        <ecNumber evidence="9">3.4.24.-</ecNumber>
    </recommendedName>
</protein>
<evidence type="ECO:0000256" key="8">
    <source>
        <dbReference type="PROSITE-ProRule" id="PRU01211"/>
    </source>
</evidence>
<accession>A0A8C5FSC2</accession>
<keyword evidence="4 8" id="KW-0378">Hydrolase</keyword>
<evidence type="ECO:0000256" key="7">
    <source>
        <dbReference type="ARBA" id="ARBA00023157"/>
    </source>
</evidence>
<organism evidence="11 12">
    <name type="scientific">Gadus morhua</name>
    <name type="common">Atlantic cod</name>
    <dbReference type="NCBI Taxonomy" id="8049"/>
    <lineage>
        <taxon>Eukaryota</taxon>
        <taxon>Metazoa</taxon>
        <taxon>Chordata</taxon>
        <taxon>Craniata</taxon>
        <taxon>Vertebrata</taxon>
        <taxon>Euteleostomi</taxon>
        <taxon>Actinopterygii</taxon>
        <taxon>Neopterygii</taxon>
        <taxon>Teleostei</taxon>
        <taxon>Neoteleostei</taxon>
        <taxon>Acanthomorphata</taxon>
        <taxon>Zeiogadaria</taxon>
        <taxon>Gadariae</taxon>
        <taxon>Gadiformes</taxon>
        <taxon>Gadoidei</taxon>
        <taxon>Gadidae</taxon>
        <taxon>Gadus</taxon>
    </lineage>
</organism>
<evidence type="ECO:0000256" key="2">
    <source>
        <dbReference type="ARBA" id="ARBA00022723"/>
    </source>
</evidence>
<feature type="binding site" evidence="8">
    <location>
        <position position="212"/>
    </location>
    <ligand>
        <name>Zn(2+)</name>
        <dbReference type="ChEBI" id="CHEBI:29105"/>
        <note>catalytic</note>
    </ligand>
</feature>
<dbReference type="InterPro" id="IPR001506">
    <property type="entry name" value="Peptidase_M12A"/>
</dbReference>
<dbReference type="PANTHER" id="PTHR10127:SF839">
    <property type="entry name" value="HATCHING ENZYME 1.2-RELATED"/>
    <property type="match status" value="1"/>
</dbReference>
<keyword evidence="1 8" id="KW-0645">Protease</keyword>
<dbReference type="PRINTS" id="PR00480">
    <property type="entry name" value="ASTACIN"/>
</dbReference>
<dbReference type="EC" id="3.4.24.-" evidence="9"/>
<dbReference type="SMART" id="SM00235">
    <property type="entry name" value="ZnMc"/>
    <property type="match status" value="1"/>
</dbReference>
<comment type="caution">
    <text evidence="8">Lacks conserved residue(s) required for the propagation of feature annotation.</text>
</comment>
<feature type="chain" id="PRO_5044976082" description="Metalloendopeptidase" evidence="9">
    <location>
        <begin position="18"/>
        <end position="307"/>
    </location>
</feature>
<keyword evidence="12" id="KW-1185">Reference proteome</keyword>
<dbReference type="PROSITE" id="PS51864">
    <property type="entry name" value="ASTACIN"/>
    <property type="match status" value="1"/>
</dbReference>
<feature type="binding site" evidence="8">
    <location>
        <position position="218"/>
    </location>
    <ligand>
        <name>Zn(2+)</name>
        <dbReference type="ChEBI" id="CHEBI:29105"/>
        <note>catalytic</note>
    </ligand>
</feature>
<evidence type="ECO:0000256" key="6">
    <source>
        <dbReference type="ARBA" id="ARBA00023049"/>
    </source>
</evidence>
<feature type="binding site" evidence="8">
    <location>
        <position position="208"/>
    </location>
    <ligand>
        <name>Zn(2+)</name>
        <dbReference type="ChEBI" id="CHEBI:29105"/>
        <note>catalytic</note>
    </ligand>
</feature>
<evidence type="ECO:0000256" key="5">
    <source>
        <dbReference type="ARBA" id="ARBA00022833"/>
    </source>
</evidence>
<evidence type="ECO:0000256" key="1">
    <source>
        <dbReference type="ARBA" id="ARBA00022670"/>
    </source>
</evidence>
<dbReference type="AlphaFoldDB" id="A0A8C5FSC2"/>
<feature type="signal peptide" evidence="9">
    <location>
        <begin position="1"/>
        <end position="17"/>
    </location>
</feature>
<keyword evidence="3 9" id="KW-0732">Signal</keyword>
<evidence type="ECO:0000313" key="12">
    <source>
        <dbReference type="Proteomes" id="UP000694546"/>
    </source>
</evidence>
<evidence type="ECO:0000256" key="4">
    <source>
        <dbReference type="ARBA" id="ARBA00022801"/>
    </source>
</evidence>
<reference evidence="11" key="1">
    <citation type="submission" date="2025-08" db="UniProtKB">
        <authorList>
            <consortium name="Ensembl"/>
        </authorList>
    </citation>
    <scope>IDENTIFICATION</scope>
</reference>
<feature type="domain" description="Peptidase M12A" evidence="10">
    <location>
        <begin position="110"/>
        <end position="307"/>
    </location>
</feature>
<dbReference type="GO" id="GO:0008270">
    <property type="term" value="F:zinc ion binding"/>
    <property type="evidence" value="ECO:0007669"/>
    <property type="project" value="UniProtKB-UniRule"/>
</dbReference>
<dbReference type="GeneTree" id="ENSGT00940000154856"/>
<comment type="cofactor">
    <cofactor evidence="8 9">
        <name>Zn(2+)</name>
        <dbReference type="ChEBI" id="CHEBI:29105"/>
    </cofactor>
    <text evidence="8 9">Binds 1 zinc ion per subunit.</text>
</comment>
<dbReference type="Gene3D" id="3.40.390.10">
    <property type="entry name" value="Collagenase (Catalytic Domain)"/>
    <property type="match status" value="1"/>
</dbReference>
<dbReference type="Pfam" id="PF01400">
    <property type="entry name" value="Astacin"/>
    <property type="match status" value="1"/>
</dbReference>
<reference evidence="11" key="2">
    <citation type="submission" date="2025-09" db="UniProtKB">
        <authorList>
            <consortium name="Ensembl"/>
        </authorList>
    </citation>
    <scope>IDENTIFICATION</scope>
</reference>
<dbReference type="GO" id="GO:0004222">
    <property type="term" value="F:metalloendopeptidase activity"/>
    <property type="evidence" value="ECO:0007669"/>
    <property type="project" value="UniProtKB-UniRule"/>
</dbReference>
<feature type="active site" evidence="8">
    <location>
        <position position="209"/>
    </location>
</feature>
<dbReference type="InterPro" id="IPR006026">
    <property type="entry name" value="Peptidase_Metallo"/>
</dbReference>
<keyword evidence="6 8" id="KW-0482">Metalloprotease</keyword>
<dbReference type="GO" id="GO:0006508">
    <property type="term" value="P:proteolysis"/>
    <property type="evidence" value="ECO:0007669"/>
    <property type="project" value="UniProtKB-KW"/>
</dbReference>